<gene>
    <name evidence="4" type="ORF">RJ641_031204</name>
</gene>
<protein>
    <submittedName>
        <fullName evidence="4">Myosin, N-terminal, SH3-like</fullName>
    </submittedName>
</protein>
<dbReference type="GO" id="GO:0005524">
    <property type="term" value="F:ATP binding"/>
    <property type="evidence" value="ECO:0007669"/>
    <property type="project" value="UniProtKB-KW"/>
</dbReference>
<keyword evidence="5" id="KW-1185">Reference proteome</keyword>
<organism evidence="4 5">
    <name type="scientific">Dillenia turbinata</name>
    <dbReference type="NCBI Taxonomy" id="194707"/>
    <lineage>
        <taxon>Eukaryota</taxon>
        <taxon>Viridiplantae</taxon>
        <taxon>Streptophyta</taxon>
        <taxon>Embryophyta</taxon>
        <taxon>Tracheophyta</taxon>
        <taxon>Spermatophyta</taxon>
        <taxon>Magnoliopsida</taxon>
        <taxon>eudicotyledons</taxon>
        <taxon>Gunneridae</taxon>
        <taxon>Pentapetalae</taxon>
        <taxon>Dilleniales</taxon>
        <taxon>Dilleniaceae</taxon>
        <taxon>Dillenia</taxon>
    </lineage>
</organism>
<name>A0AAN8ZGZ4_9MAGN</name>
<evidence type="ECO:0000259" key="3">
    <source>
        <dbReference type="PROSITE" id="PS51844"/>
    </source>
</evidence>
<dbReference type="AlphaFoldDB" id="A0AAN8ZGZ4"/>
<dbReference type="PROSITE" id="PS51844">
    <property type="entry name" value="SH3_LIKE"/>
    <property type="match status" value="1"/>
</dbReference>
<feature type="domain" description="Myosin N-terminal SH3-like" evidence="3">
    <location>
        <begin position="58"/>
        <end position="107"/>
    </location>
</feature>
<accession>A0AAN8ZGZ4</accession>
<comment type="caution">
    <text evidence="4">The sequence shown here is derived from an EMBL/GenBank/DDBJ whole genome shotgun (WGS) entry which is preliminary data.</text>
</comment>
<evidence type="ECO:0000313" key="5">
    <source>
        <dbReference type="Proteomes" id="UP001370490"/>
    </source>
</evidence>
<dbReference type="Proteomes" id="UP001370490">
    <property type="component" value="Unassembled WGS sequence"/>
</dbReference>
<evidence type="ECO:0000256" key="2">
    <source>
        <dbReference type="ARBA" id="ARBA00022840"/>
    </source>
</evidence>
<dbReference type="GO" id="GO:0016459">
    <property type="term" value="C:myosin complex"/>
    <property type="evidence" value="ECO:0007669"/>
    <property type="project" value="InterPro"/>
</dbReference>
<dbReference type="Pfam" id="PF02736">
    <property type="entry name" value="Myosin_N"/>
    <property type="match status" value="1"/>
</dbReference>
<dbReference type="Gene3D" id="3.40.850.10">
    <property type="entry name" value="Kinesin motor domain"/>
    <property type="match status" value="1"/>
</dbReference>
<dbReference type="EMBL" id="JBAMMX010000006">
    <property type="protein sequence ID" value="KAK6937696.1"/>
    <property type="molecule type" value="Genomic_DNA"/>
</dbReference>
<dbReference type="InterPro" id="IPR036961">
    <property type="entry name" value="Kinesin_motor_dom_sf"/>
</dbReference>
<evidence type="ECO:0000256" key="1">
    <source>
        <dbReference type="ARBA" id="ARBA00022741"/>
    </source>
</evidence>
<sequence>LAICHLLNIEAISASSFGVTSIHATPFLGDFALPKNHHSYYMNGVDQPVMKATLANLVVGSFVWVEDPDDAWIDGEVVEVKGQEIKVNCSSGKVVTVNLSNVYPKDTETPPCGVDDMTKLAYLHEPGVLQNLKSRYDMNEIYVSILSIRALHLEIFYIC</sequence>
<proteinExistence type="predicted"/>
<feature type="non-terminal residue" evidence="4">
    <location>
        <position position="1"/>
    </location>
</feature>
<dbReference type="InterPro" id="IPR027417">
    <property type="entry name" value="P-loop_NTPase"/>
</dbReference>
<dbReference type="SUPFAM" id="SSF52540">
    <property type="entry name" value="P-loop containing nucleoside triphosphate hydrolases"/>
    <property type="match status" value="1"/>
</dbReference>
<dbReference type="GO" id="GO:0003774">
    <property type="term" value="F:cytoskeletal motor activity"/>
    <property type="evidence" value="ECO:0007669"/>
    <property type="project" value="InterPro"/>
</dbReference>
<evidence type="ECO:0000313" key="4">
    <source>
        <dbReference type="EMBL" id="KAK6937696.1"/>
    </source>
</evidence>
<keyword evidence="1" id="KW-0547">Nucleotide-binding</keyword>
<dbReference type="InterPro" id="IPR004009">
    <property type="entry name" value="SH3_Myosin"/>
</dbReference>
<keyword evidence="2" id="KW-0067">ATP-binding</keyword>
<reference evidence="4 5" key="1">
    <citation type="submission" date="2023-12" db="EMBL/GenBank/DDBJ databases">
        <title>A high-quality genome assembly for Dillenia turbinata (Dilleniales).</title>
        <authorList>
            <person name="Chanderbali A."/>
        </authorList>
    </citation>
    <scope>NUCLEOTIDE SEQUENCE [LARGE SCALE GENOMIC DNA]</scope>
    <source>
        <strain evidence="4">LSX21</strain>
        <tissue evidence="4">Leaf</tissue>
    </source>
</reference>